<sequence>MAEEKRTIAYLCPACRQSVIVERTVFQLAAAPNTLPCPCGKSALKVELMGDRVKLEVPCAFCGESHTVTCRSQDFLHRKALAFSCGKSGLDCCYVGEEDTVYAAVRRLEEAVDKLETEGPERGAFLDEVVMKEVLEELRDIAQRGGISCSCGSKEWKLRIHYSSVELICAHCGGSLRIPAATQSDLAELCCRQSLHLHGTRS</sequence>
<accession>A0A9D1Y9B3</accession>
<dbReference type="Proteomes" id="UP000823868">
    <property type="component" value="Unassembled WGS sequence"/>
</dbReference>
<proteinExistence type="predicted"/>
<evidence type="ECO:0000313" key="1">
    <source>
        <dbReference type="EMBL" id="HIY21658.1"/>
    </source>
</evidence>
<reference evidence="1" key="1">
    <citation type="journal article" date="2021" name="PeerJ">
        <title>Extensive microbial diversity within the chicken gut microbiome revealed by metagenomics and culture.</title>
        <authorList>
            <person name="Gilroy R."/>
            <person name="Ravi A."/>
            <person name="Getino M."/>
            <person name="Pursley I."/>
            <person name="Horton D.L."/>
            <person name="Alikhan N.F."/>
            <person name="Baker D."/>
            <person name="Gharbi K."/>
            <person name="Hall N."/>
            <person name="Watson M."/>
            <person name="Adriaenssens E.M."/>
            <person name="Foster-Nyarko E."/>
            <person name="Jarju S."/>
            <person name="Secka A."/>
            <person name="Antonio M."/>
            <person name="Oren A."/>
            <person name="Chaudhuri R.R."/>
            <person name="La Ragione R."/>
            <person name="Hildebrand F."/>
            <person name="Pallen M.J."/>
        </authorList>
    </citation>
    <scope>NUCLEOTIDE SEQUENCE</scope>
    <source>
        <strain evidence="1">ChiBcec16_6824</strain>
    </source>
</reference>
<dbReference type="AlphaFoldDB" id="A0A9D1Y9B3"/>
<protein>
    <submittedName>
        <fullName evidence="1">Uncharacterized protein</fullName>
    </submittedName>
</protein>
<name>A0A9D1Y9B3_9FIRM</name>
<dbReference type="EMBL" id="DXDX01000131">
    <property type="protein sequence ID" value="HIY21658.1"/>
    <property type="molecule type" value="Genomic_DNA"/>
</dbReference>
<gene>
    <name evidence="1" type="ORF">H9841_07155</name>
</gene>
<reference evidence="1" key="2">
    <citation type="submission" date="2021-04" db="EMBL/GenBank/DDBJ databases">
        <authorList>
            <person name="Gilroy R."/>
        </authorList>
    </citation>
    <scope>NUCLEOTIDE SEQUENCE</scope>
    <source>
        <strain evidence="1">ChiBcec16_6824</strain>
    </source>
</reference>
<evidence type="ECO:0000313" key="2">
    <source>
        <dbReference type="Proteomes" id="UP000823868"/>
    </source>
</evidence>
<comment type="caution">
    <text evidence="1">The sequence shown here is derived from an EMBL/GenBank/DDBJ whole genome shotgun (WGS) entry which is preliminary data.</text>
</comment>
<organism evidence="1 2">
    <name type="scientific">Candidatus Flavonifractor merdigallinarum</name>
    <dbReference type="NCBI Taxonomy" id="2838589"/>
    <lineage>
        <taxon>Bacteria</taxon>
        <taxon>Bacillati</taxon>
        <taxon>Bacillota</taxon>
        <taxon>Clostridia</taxon>
        <taxon>Eubacteriales</taxon>
        <taxon>Oscillospiraceae</taxon>
        <taxon>Flavonifractor</taxon>
    </lineage>
</organism>